<accession>A0A812PBJ0</accession>
<proteinExistence type="predicted"/>
<dbReference type="CDD" id="cd02440">
    <property type="entry name" value="AdoMet_MTases"/>
    <property type="match status" value="1"/>
</dbReference>
<gene>
    <name evidence="2" type="ORF">SNAT2548_LOCUS17126</name>
</gene>
<evidence type="ECO:0008006" key="4">
    <source>
        <dbReference type="Google" id="ProtNLM"/>
    </source>
</evidence>
<name>A0A812PBJ0_9DINO</name>
<feature type="chain" id="PRO_5033046579" description="Methyltransferase domain-containing protein" evidence="1">
    <location>
        <begin position="24"/>
        <end position="322"/>
    </location>
</feature>
<reference evidence="2" key="1">
    <citation type="submission" date="2021-02" db="EMBL/GenBank/DDBJ databases">
        <authorList>
            <person name="Dougan E. K."/>
            <person name="Rhodes N."/>
            <person name="Thang M."/>
            <person name="Chan C."/>
        </authorList>
    </citation>
    <scope>NUCLEOTIDE SEQUENCE</scope>
</reference>
<dbReference type="AlphaFoldDB" id="A0A812PBJ0"/>
<sequence length="322" mass="35844">MSPRSRRRTFLLLLLLPFRQACGGDETDSDIIFLPTSQRLRPGARPNVASYCWLRQDLDFFYKFSYRQCCCADWSQAFRCWSVDPTVAPQKTLYHTCCVYSYGPGSACAPPSSGKRLRLQLPGLPLLSAWLTPSTYVYEPYFGALLTQGHLLEPLLGSLGPVLRAVDIGAGKGMDSLVLSKMGHLVVAMEQDPQELQLMDANKVLNNASFEVVGSDFWDVDASAGALLAASGGEPFDLIVANFLTYLPLEVFAKLLELVERIGARDFVWPLPCGKEEWDTDDEQRANREQALRRFELVDVVTFGNVGSSDLWNLVVTQSSRD</sequence>
<dbReference type="OrthoDB" id="421557at2759"/>
<evidence type="ECO:0000313" key="2">
    <source>
        <dbReference type="EMBL" id="CAE7327163.1"/>
    </source>
</evidence>
<evidence type="ECO:0000256" key="1">
    <source>
        <dbReference type="SAM" id="SignalP"/>
    </source>
</evidence>
<keyword evidence="3" id="KW-1185">Reference proteome</keyword>
<feature type="signal peptide" evidence="1">
    <location>
        <begin position="1"/>
        <end position="23"/>
    </location>
</feature>
<dbReference type="SUPFAM" id="SSF53335">
    <property type="entry name" value="S-adenosyl-L-methionine-dependent methyltransferases"/>
    <property type="match status" value="1"/>
</dbReference>
<organism evidence="2 3">
    <name type="scientific">Symbiodinium natans</name>
    <dbReference type="NCBI Taxonomy" id="878477"/>
    <lineage>
        <taxon>Eukaryota</taxon>
        <taxon>Sar</taxon>
        <taxon>Alveolata</taxon>
        <taxon>Dinophyceae</taxon>
        <taxon>Suessiales</taxon>
        <taxon>Symbiodiniaceae</taxon>
        <taxon>Symbiodinium</taxon>
    </lineage>
</organism>
<dbReference type="EMBL" id="CAJNDS010002102">
    <property type="protein sequence ID" value="CAE7327163.1"/>
    <property type="molecule type" value="Genomic_DNA"/>
</dbReference>
<evidence type="ECO:0000313" key="3">
    <source>
        <dbReference type="Proteomes" id="UP000604046"/>
    </source>
</evidence>
<dbReference type="Gene3D" id="3.40.50.150">
    <property type="entry name" value="Vaccinia Virus protein VP39"/>
    <property type="match status" value="1"/>
</dbReference>
<dbReference type="Proteomes" id="UP000604046">
    <property type="component" value="Unassembled WGS sequence"/>
</dbReference>
<protein>
    <recommendedName>
        <fullName evidence="4">Methyltransferase domain-containing protein</fullName>
    </recommendedName>
</protein>
<keyword evidence="1" id="KW-0732">Signal</keyword>
<comment type="caution">
    <text evidence="2">The sequence shown here is derived from an EMBL/GenBank/DDBJ whole genome shotgun (WGS) entry which is preliminary data.</text>
</comment>
<dbReference type="InterPro" id="IPR029063">
    <property type="entry name" value="SAM-dependent_MTases_sf"/>
</dbReference>